<evidence type="ECO:0000256" key="6">
    <source>
        <dbReference type="ARBA" id="ARBA00038105"/>
    </source>
</evidence>
<feature type="transmembrane region" description="Helical" evidence="7">
    <location>
        <begin position="6"/>
        <end position="22"/>
    </location>
</feature>
<evidence type="ECO:0000256" key="5">
    <source>
        <dbReference type="ARBA" id="ARBA00023186"/>
    </source>
</evidence>
<dbReference type="SMART" id="SM00271">
    <property type="entry name" value="DnaJ"/>
    <property type="match status" value="1"/>
</dbReference>
<gene>
    <name evidence="9" type="ORF">Q9L42_012045</name>
</gene>
<dbReference type="PROSITE" id="PS50076">
    <property type="entry name" value="DNAJ_2"/>
    <property type="match status" value="1"/>
</dbReference>
<feature type="domain" description="J" evidence="8">
    <location>
        <begin position="112"/>
        <end position="162"/>
    </location>
</feature>
<dbReference type="AlphaFoldDB" id="A0AAU7NQ46"/>
<dbReference type="CDD" id="cd06257">
    <property type="entry name" value="DnaJ"/>
    <property type="match status" value="1"/>
</dbReference>
<dbReference type="GO" id="GO:0016020">
    <property type="term" value="C:membrane"/>
    <property type="evidence" value="ECO:0007669"/>
    <property type="project" value="UniProtKB-SubCell"/>
</dbReference>
<proteinExistence type="inferred from homology"/>
<keyword evidence="4 7" id="KW-0472">Membrane</keyword>
<evidence type="ECO:0000313" key="9">
    <source>
        <dbReference type="EMBL" id="XBS19099.1"/>
    </source>
</evidence>
<keyword evidence="2 7" id="KW-0812">Transmembrane</keyword>
<dbReference type="Proteomes" id="UP001225378">
    <property type="component" value="Chromosome"/>
</dbReference>
<evidence type="ECO:0000259" key="8">
    <source>
        <dbReference type="PROSITE" id="PS50076"/>
    </source>
</evidence>
<dbReference type="PANTHER" id="PTHR12763">
    <property type="match status" value="1"/>
</dbReference>
<dbReference type="Gene3D" id="1.10.287.110">
    <property type="entry name" value="DnaJ domain"/>
    <property type="match status" value="1"/>
</dbReference>
<dbReference type="RefSeq" id="WP_349431127.1">
    <property type="nucleotide sequence ID" value="NZ_CP157743.1"/>
</dbReference>
<dbReference type="KEGG" id="mech:Q9L42_012045"/>
<evidence type="ECO:0000256" key="7">
    <source>
        <dbReference type="SAM" id="Phobius"/>
    </source>
</evidence>
<dbReference type="SUPFAM" id="SSF46565">
    <property type="entry name" value="Chaperone J-domain"/>
    <property type="match status" value="1"/>
</dbReference>
<evidence type="ECO:0000256" key="4">
    <source>
        <dbReference type="ARBA" id="ARBA00023136"/>
    </source>
</evidence>
<feature type="transmembrane region" description="Helical" evidence="7">
    <location>
        <begin position="29"/>
        <end position="50"/>
    </location>
</feature>
<name>A0AAU7NQ46_9GAMM</name>
<dbReference type="EMBL" id="CP157743">
    <property type="protein sequence ID" value="XBS19099.1"/>
    <property type="molecule type" value="Genomic_DNA"/>
</dbReference>
<dbReference type="PRINTS" id="PR00625">
    <property type="entry name" value="JDOMAIN"/>
</dbReference>
<dbReference type="PANTHER" id="PTHR12763:SF28">
    <property type="entry name" value="GEO10507P1-RELATED"/>
    <property type="match status" value="1"/>
</dbReference>
<sequence length="162" mass="18100">MIRVYLLVIVLVLAFLLLRWFLKTPPAVVAGYFRRTGIVIIAVILVLLAAMGKLNWLIAVAGVAFASIARMLPVLLRYAPYLQRFWVMFNTAKNQSSKQNQHVASGKMSKAQAYDVLGLKPGATEQEIIQAHRKLMQKIHPDRGGSDYLAAQINQAKKILLD</sequence>
<keyword evidence="10" id="KW-1185">Reference proteome</keyword>
<comment type="subcellular location">
    <subcellularLocation>
        <location evidence="1">Membrane</location>
        <topology evidence="1">Single-pass membrane protein</topology>
    </subcellularLocation>
</comment>
<organism evidence="9 10">
    <name type="scientific">Methylomarinum roseum</name>
    <dbReference type="NCBI Taxonomy" id="3067653"/>
    <lineage>
        <taxon>Bacteria</taxon>
        <taxon>Pseudomonadati</taxon>
        <taxon>Pseudomonadota</taxon>
        <taxon>Gammaproteobacteria</taxon>
        <taxon>Methylococcales</taxon>
        <taxon>Methylococcaceae</taxon>
        <taxon>Methylomarinum</taxon>
    </lineage>
</organism>
<evidence type="ECO:0000256" key="1">
    <source>
        <dbReference type="ARBA" id="ARBA00004167"/>
    </source>
</evidence>
<evidence type="ECO:0000256" key="3">
    <source>
        <dbReference type="ARBA" id="ARBA00022989"/>
    </source>
</evidence>
<protein>
    <submittedName>
        <fullName evidence="9">DnaJ domain-containing protein</fullName>
    </submittedName>
</protein>
<comment type="similarity">
    <text evidence="6">Belongs to the TIM14 family.</text>
</comment>
<reference evidence="9 10" key="1">
    <citation type="journal article" date="2024" name="Microbiology">
        <title>Methylomarinum rosea sp. nov., a novel halophilic methanotrophic bacterium from the hypersaline Lake Elton.</title>
        <authorList>
            <person name="Suleimanov R.Z."/>
            <person name="Oshkin I.Y."/>
            <person name="Danilova O.V."/>
            <person name="Suzina N.E."/>
            <person name="Dedysh S.N."/>
        </authorList>
    </citation>
    <scope>NUCLEOTIDE SEQUENCE [LARGE SCALE GENOMIC DNA]</scope>
    <source>
        <strain evidence="9 10">Ch1-1</strain>
    </source>
</reference>
<keyword evidence="5" id="KW-0143">Chaperone</keyword>
<keyword evidence="3 7" id="KW-1133">Transmembrane helix</keyword>
<dbReference type="InterPro" id="IPR036869">
    <property type="entry name" value="J_dom_sf"/>
</dbReference>
<evidence type="ECO:0000256" key="2">
    <source>
        <dbReference type="ARBA" id="ARBA00022692"/>
    </source>
</evidence>
<evidence type="ECO:0000313" key="10">
    <source>
        <dbReference type="Proteomes" id="UP001225378"/>
    </source>
</evidence>
<accession>A0AAU7NQ46</accession>
<dbReference type="Pfam" id="PF00226">
    <property type="entry name" value="DnaJ"/>
    <property type="match status" value="1"/>
</dbReference>
<feature type="transmembrane region" description="Helical" evidence="7">
    <location>
        <begin position="56"/>
        <end position="76"/>
    </location>
</feature>
<dbReference type="InterPro" id="IPR001623">
    <property type="entry name" value="DnaJ_domain"/>
</dbReference>